<dbReference type="PROSITE" id="PS51257">
    <property type="entry name" value="PROKAR_LIPOPROTEIN"/>
    <property type="match status" value="1"/>
</dbReference>
<feature type="signal peptide" evidence="2">
    <location>
        <begin position="1"/>
        <end position="23"/>
    </location>
</feature>
<keyword evidence="4" id="KW-1185">Reference proteome</keyword>
<comment type="caution">
    <text evidence="3">The sequence shown here is derived from an EMBL/GenBank/DDBJ whole genome shotgun (WGS) entry which is preliminary data.</text>
</comment>
<dbReference type="Proteomes" id="UP001611339">
    <property type="component" value="Unassembled WGS sequence"/>
</dbReference>
<reference evidence="3 4" key="1">
    <citation type="submission" date="2024-10" db="EMBL/GenBank/DDBJ databases">
        <title>The Natural Products Discovery Center: Release of the First 8490 Sequenced Strains for Exploring Actinobacteria Biosynthetic Diversity.</title>
        <authorList>
            <person name="Kalkreuter E."/>
            <person name="Kautsar S.A."/>
            <person name="Yang D."/>
            <person name="Bader C.D."/>
            <person name="Teijaro C.N."/>
            <person name="Fluegel L."/>
            <person name="Davis C.M."/>
            <person name="Simpson J.R."/>
            <person name="Lauterbach L."/>
            <person name="Steele A.D."/>
            <person name="Gui C."/>
            <person name="Meng S."/>
            <person name="Li G."/>
            <person name="Viehrig K."/>
            <person name="Ye F."/>
            <person name="Su P."/>
            <person name="Kiefer A.F."/>
            <person name="Nichols A."/>
            <person name="Cepeda A.J."/>
            <person name="Yan W."/>
            <person name="Fan B."/>
            <person name="Jiang Y."/>
            <person name="Adhikari A."/>
            <person name="Zheng C.-J."/>
            <person name="Schuster L."/>
            <person name="Cowan T.M."/>
            <person name="Smanski M.J."/>
            <person name="Chevrette M.G."/>
            <person name="De Carvalho L.P.S."/>
            <person name="Shen B."/>
        </authorList>
    </citation>
    <scope>NUCLEOTIDE SEQUENCE [LARGE SCALE GENOMIC DNA]</scope>
    <source>
        <strain evidence="3 4">NPDC020602</strain>
    </source>
</reference>
<dbReference type="InterPro" id="IPR008972">
    <property type="entry name" value="Cupredoxin"/>
</dbReference>
<evidence type="ECO:0000313" key="3">
    <source>
        <dbReference type="EMBL" id="MFI1712528.1"/>
    </source>
</evidence>
<organism evidence="3 4">
    <name type="scientific">Streptomyces litmocidini</name>
    <dbReference type="NCBI Taxonomy" id="67318"/>
    <lineage>
        <taxon>Bacteria</taxon>
        <taxon>Bacillati</taxon>
        <taxon>Actinomycetota</taxon>
        <taxon>Actinomycetes</taxon>
        <taxon>Kitasatosporales</taxon>
        <taxon>Streptomycetaceae</taxon>
        <taxon>Streptomyces</taxon>
    </lineage>
</organism>
<feature type="compositionally biased region" description="Low complexity" evidence="1">
    <location>
        <begin position="151"/>
        <end position="172"/>
    </location>
</feature>
<dbReference type="Gene3D" id="2.60.40.420">
    <property type="entry name" value="Cupredoxins - blue copper proteins"/>
    <property type="match status" value="1"/>
</dbReference>
<feature type="region of interest" description="Disordered" evidence="1">
    <location>
        <begin position="28"/>
        <end position="50"/>
    </location>
</feature>
<dbReference type="SUPFAM" id="SSF49503">
    <property type="entry name" value="Cupredoxins"/>
    <property type="match status" value="1"/>
</dbReference>
<dbReference type="RefSeq" id="WP_398706872.1">
    <property type="nucleotide sequence ID" value="NZ_JBIRUI010000001.1"/>
</dbReference>
<feature type="region of interest" description="Disordered" evidence="1">
    <location>
        <begin position="147"/>
        <end position="172"/>
    </location>
</feature>
<proteinExistence type="predicted"/>
<gene>
    <name evidence="3" type="ORF">ACH407_02925</name>
</gene>
<sequence length="172" mass="17016">MTEPRTRALLALSAAALAGLLAACGSGGGGSDSGTTAPPPARKSTGPGGATRVTADLADFRITLSRQAFTPGTYAFVATNTGKHDHALEVEGPGGENRSSTVAPGGSTTLTVTLEAGKYEIYCPVDGHKDLGMKTEITVAGAPVDKSGVNVPGTVPATPSTPATPASPGHGY</sequence>
<evidence type="ECO:0000256" key="2">
    <source>
        <dbReference type="SAM" id="SignalP"/>
    </source>
</evidence>
<accession>A0ABW7U169</accession>
<feature type="chain" id="PRO_5046559784" evidence="2">
    <location>
        <begin position="24"/>
        <end position="172"/>
    </location>
</feature>
<protein>
    <submittedName>
        <fullName evidence="3">Copper-binding protein</fullName>
    </submittedName>
</protein>
<name>A0ABW7U169_9ACTN</name>
<evidence type="ECO:0000256" key="1">
    <source>
        <dbReference type="SAM" id="MobiDB-lite"/>
    </source>
</evidence>
<evidence type="ECO:0000313" key="4">
    <source>
        <dbReference type="Proteomes" id="UP001611339"/>
    </source>
</evidence>
<feature type="region of interest" description="Disordered" evidence="1">
    <location>
        <begin position="86"/>
        <end position="107"/>
    </location>
</feature>
<feature type="compositionally biased region" description="Polar residues" evidence="1">
    <location>
        <begin position="97"/>
        <end position="107"/>
    </location>
</feature>
<keyword evidence="2" id="KW-0732">Signal</keyword>
<dbReference type="EMBL" id="JBIRUI010000001">
    <property type="protein sequence ID" value="MFI1712528.1"/>
    <property type="molecule type" value="Genomic_DNA"/>
</dbReference>